<dbReference type="KEGG" id="psoj:PHYSODRAFT_307538"/>
<dbReference type="GeneID" id="20642893"/>
<organism evidence="2 3">
    <name type="scientific">Phytophthora sojae (strain P6497)</name>
    <name type="common">Soybean stem and root rot agent</name>
    <name type="synonym">Phytophthora megasperma f. sp. glycines</name>
    <dbReference type="NCBI Taxonomy" id="1094619"/>
    <lineage>
        <taxon>Eukaryota</taxon>
        <taxon>Sar</taxon>
        <taxon>Stramenopiles</taxon>
        <taxon>Oomycota</taxon>
        <taxon>Peronosporomycetes</taxon>
        <taxon>Peronosporales</taxon>
        <taxon>Peronosporaceae</taxon>
        <taxon>Phytophthora</taxon>
    </lineage>
</organism>
<dbReference type="AlphaFoldDB" id="G5AF04"/>
<name>G5AF04_PHYSP</name>
<accession>G5AF04</accession>
<dbReference type="EMBL" id="JH159165">
    <property type="protein sequence ID" value="EGZ05794.1"/>
    <property type="molecule type" value="Genomic_DNA"/>
</dbReference>
<keyword evidence="3" id="KW-1185">Reference proteome</keyword>
<sequence length="132" mass="14501">MPSSFSSNPESSPVRPISSSSPKPRKPEINLSYFVTFITFSNNLPATTSKTRAWGVLVRFSTNHITATSHNNSNHFNVAVVLVPPRIDDIGHVRQRLASGSLALLGLAGRSKQGKQQNKPSKQDELETSFQR</sequence>
<gene>
    <name evidence="2" type="ORF">PHYSODRAFT_307538</name>
</gene>
<feature type="region of interest" description="Disordered" evidence="1">
    <location>
        <begin position="1"/>
        <end position="27"/>
    </location>
</feature>
<dbReference type="RefSeq" id="XP_009538655.1">
    <property type="nucleotide sequence ID" value="XM_009540360.1"/>
</dbReference>
<dbReference type="Proteomes" id="UP000002640">
    <property type="component" value="Unassembled WGS sequence"/>
</dbReference>
<proteinExistence type="predicted"/>
<reference evidence="2 3" key="1">
    <citation type="journal article" date="2006" name="Science">
        <title>Phytophthora genome sequences uncover evolutionary origins and mechanisms of pathogenesis.</title>
        <authorList>
            <person name="Tyler B.M."/>
            <person name="Tripathy S."/>
            <person name="Zhang X."/>
            <person name="Dehal P."/>
            <person name="Jiang R.H."/>
            <person name="Aerts A."/>
            <person name="Arredondo F.D."/>
            <person name="Baxter L."/>
            <person name="Bensasson D."/>
            <person name="Beynon J.L."/>
            <person name="Chapman J."/>
            <person name="Damasceno C.M."/>
            <person name="Dorrance A.E."/>
            <person name="Dou D."/>
            <person name="Dickerman A.W."/>
            <person name="Dubchak I.L."/>
            <person name="Garbelotto M."/>
            <person name="Gijzen M."/>
            <person name="Gordon S.G."/>
            <person name="Govers F."/>
            <person name="Grunwald N.J."/>
            <person name="Huang W."/>
            <person name="Ivors K.L."/>
            <person name="Jones R.W."/>
            <person name="Kamoun S."/>
            <person name="Krampis K."/>
            <person name="Lamour K.H."/>
            <person name="Lee M.K."/>
            <person name="McDonald W.H."/>
            <person name="Medina M."/>
            <person name="Meijer H.J."/>
            <person name="Nordberg E.K."/>
            <person name="Maclean D.J."/>
            <person name="Ospina-Giraldo M.D."/>
            <person name="Morris P.F."/>
            <person name="Phuntumart V."/>
            <person name="Putnam N.H."/>
            <person name="Rash S."/>
            <person name="Rose J.K."/>
            <person name="Sakihama Y."/>
            <person name="Salamov A.A."/>
            <person name="Savidor A."/>
            <person name="Scheuring C.F."/>
            <person name="Smith B.M."/>
            <person name="Sobral B.W."/>
            <person name="Terry A."/>
            <person name="Torto-Alalibo T.A."/>
            <person name="Win J."/>
            <person name="Xu Z."/>
            <person name="Zhang H."/>
            <person name="Grigoriev I.V."/>
            <person name="Rokhsar D.S."/>
            <person name="Boore J.L."/>
        </authorList>
    </citation>
    <scope>NUCLEOTIDE SEQUENCE [LARGE SCALE GENOMIC DNA]</scope>
    <source>
        <strain evidence="2 3">P6497</strain>
    </source>
</reference>
<protein>
    <submittedName>
        <fullName evidence="2">Uncharacterized protein</fullName>
    </submittedName>
</protein>
<feature type="compositionally biased region" description="Low complexity" evidence="1">
    <location>
        <begin position="1"/>
        <end position="22"/>
    </location>
</feature>
<evidence type="ECO:0000256" key="1">
    <source>
        <dbReference type="SAM" id="MobiDB-lite"/>
    </source>
</evidence>
<dbReference type="InParanoid" id="G5AF04"/>
<evidence type="ECO:0000313" key="3">
    <source>
        <dbReference type="Proteomes" id="UP000002640"/>
    </source>
</evidence>
<evidence type="ECO:0000313" key="2">
    <source>
        <dbReference type="EMBL" id="EGZ05794.1"/>
    </source>
</evidence>
<feature type="region of interest" description="Disordered" evidence="1">
    <location>
        <begin position="108"/>
        <end position="132"/>
    </location>
</feature>